<dbReference type="InterPro" id="IPR001107">
    <property type="entry name" value="Band_7"/>
</dbReference>
<dbReference type="OrthoDB" id="1303752at2759"/>
<keyword evidence="1" id="KW-0732">Signal</keyword>
<organism evidence="3 4">
    <name type="scientific">Juglans regia</name>
    <name type="common">English walnut</name>
    <dbReference type="NCBI Taxonomy" id="51240"/>
    <lineage>
        <taxon>Eukaryota</taxon>
        <taxon>Viridiplantae</taxon>
        <taxon>Streptophyta</taxon>
        <taxon>Embryophyta</taxon>
        <taxon>Tracheophyta</taxon>
        <taxon>Spermatophyta</taxon>
        <taxon>Magnoliopsida</taxon>
        <taxon>eudicotyledons</taxon>
        <taxon>Gunneridae</taxon>
        <taxon>Pentapetalae</taxon>
        <taxon>rosids</taxon>
        <taxon>fabids</taxon>
        <taxon>Fagales</taxon>
        <taxon>Juglandaceae</taxon>
        <taxon>Juglans</taxon>
    </lineage>
</organism>
<dbReference type="GO" id="GO:0007005">
    <property type="term" value="P:mitochondrion organization"/>
    <property type="evidence" value="ECO:0000318"/>
    <property type="project" value="GO_Central"/>
</dbReference>
<dbReference type="SUPFAM" id="SSF117892">
    <property type="entry name" value="Band 7/SPFH domain"/>
    <property type="match status" value="1"/>
</dbReference>
<gene>
    <name evidence="4" type="primary">LOC118348874</name>
</gene>
<feature type="chain" id="PRO_5028386618" evidence="1">
    <location>
        <begin position="25"/>
        <end position="196"/>
    </location>
</feature>
<dbReference type="AlphaFoldDB" id="A0A6P9EIH1"/>
<dbReference type="GeneID" id="118348874"/>
<keyword evidence="3" id="KW-1185">Reference proteome</keyword>
<evidence type="ECO:0000259" key="2">
    <source>
        <dbReference type="SMART" id="SM00244"/>
    </source>
</evidence>
<dbReference type="GO" id="GO:0016020">
    <property type="term" value="C:membrane"/>
    <property type="evidence" value="ECO:0007669"/>
    <property type="project" value="InterPro"/>
</dbReference>
<dbReference type="Gene3D" id="3.30.479.30">
    <property type="entry name" value="Band 7 domain"/>
    <property type="match status" value="1"/>
</dbReference>
<feature type="signal peptide" evidence="1">
    <location>
        <begin position="1"/>
        <end position="24"/>
    </location>
</feature>
<protein>
    <submittedName>
        <fullName evidence="4">Uncharacterized protein C16G5.07c-like</fullName>
    </submittedName>
</protein>
<dbReference type="PANTHER" id="PTHR43327:SF10">
    <property type="entry name" value="STOMATIN-LIKE PROTEIN 2, MITOCHONDRIAL"/>
    <property type="match status" value="1"/>
</dbReference>
<dbReference type="PANTHER" id="PTHR43327">
    <property type="entry name" value="STOMATIN-LIKE PROTEIN 2, MITOCHONDRIAL"/>
    <property type="match status" value="1"/>
</dbReference>
<proteinExistence type="predicted"/>
<dbReference type="InterPro" id="IPR001972">
    <property type="entry name" value="Stomatin_HflK_fam"/>
</dbReference>
<dbReference type="InterPro" id="IPR036013">
    <property type="entry name" value="Band_7/SPFH_dom_sf"/>
</dbReference>
<evidence type="ECO:0000256" key="1">
    <source>
        <dbReference type="SAM" id="SignalP"/>
    </source>
</evidence>
<evidence type="ECO:0000313" key="4">
    <source>
        <dbReference type="RefSeq" id="XP_035547299.1"/>
    </source>
</evidence>
<dbReference type="KEGG" id="jre:118348874"/>
<dbReference type="Proteomes" id="UP000235220">
    <property type="component" value="Chromosome 7"/>
</dbReference>
<dbReference type="GO" id="GO:0005739">
    <property type="term" value="C:mitochondrion"/>
    <property type="evidence" value="ECO:0000318"/>
    <property type="project" value="GO_Central"/>
</dbReference>
<accession>A0A6P9EIH1</accession>
<dbReference type="RefSeq" id="XP_035547299.1">
    <property type="nucleotide sequence ID" value="XM_035691406.1"/>
</dbReference>
<reference evidence="4" key="1">
    <citation type="submission" date="2025-08" db="UniProtKB">
        <authorList>
            <consortium name="RefSeq"/>
        </authorList>
    </citation>
    <scope>IDENTIFICATION</scope>
    <source>
        <tissue evidence="4">Leaves</tissue>
    </source>
</reference>
<dbReference type="CDD" id="cd08829">
    <property type="entry name" value="SPFH_paraslipin"/>
    <property type="match status" value="1"/>
</dbReference>
<evidence type="ECO:0000313" key="3">
    <source>
        <dbReference type="Proteomes" id="UP000235220"/>
    </source>
</evidence>
<sequence>MGKILPSGIHFLFLLVDQIAYVHSLKEEAIPIPDQSAITKDNVNILINGVLYIKIVDPKLASYVFENPIFAVIQLAQTTMRSELAFNLRKGIKELRQEVSSHQSQVKAAEEERLLEHKLALRLEEELKEAKEHCLDYIASLAEAGEACRGLEKHIGDLQFEKEALTVNNDVLCKEKDKADDLYVELGESHSRLKKE</sequence>
<dbReference type="InterPro" id="IPR050710">
    <property type="entry name" value="Band7/mec-2_domain"/>
</dbReference>
<dbReference type="PRINTS" id="PR00721">
    <property type="entry name" value="STOMATIN"/>
</dbReference>
<name>A0A6P9EIH1_JUGRE</name>
<dbReference type="SMART" id="SM00244">
    <property type="entry name" value="PHB"/>
    <property type="match status" value="1"/>
</dbReference>
<dbReference type="InParanoid" id="A0A6P9EIH1"/>
<dbReference type="Pfam" id="PF01145">
    <property type="entry name" value="Band_7"/>
    <property type="match status" value="1"/>
</dbReference>
<feature type="domain" description="Band 7" evidence="2">
    <location>
        <begin position="1"/>
        <end position="135"/>
    </location>
</feature>